<evidence type="ECO:0000313" key="1">
    <source>
        <dbReference type="EMBL" id="OBP76831.1"/>
    </source>
</evidence>
<evidence type="ECO:0000313" key="2">
    <source>
        <dbReference type="Proteomes" id="UP000093748"/>
    </source>
</evidence>
<dbReference type="Proteomes" id="UP000093748">
    <property type="component" value="Unassembled WGS sequence"/>
</dbReference>
<accession>A0A1A5ID03</accession>
<name>A0A1A5ID03_RHILI</name>
<comment type="caution">
    <text evidence="1">The sequence shown here is derived from an EMBL/GenBank/DDBJ whole genome shotgun (WGS) entry which is preliminary data.</text>
</comment>
<reference evidence="2" key="1">
    <citation type="submission" date="2016-06" db="EMBL/GenBank/DDBJ databases">
        <title>NZP2037 Pacbio-Illumina hybrid assembly.</title>
        <authorList>
            <person name="Ramsay J.P."/>
        </authorList>
    </citation>
    <scope>NUCLEOTIDE SEQUENCE [LARGE SCALE GENOMIC DNA]</scope>
    <source>
        <strain evidence="2">R7ANS::ICEMlSym2042</strain>
    </source>
</reference>
<gene>
    <name evidence="1" type="ORF">BAE39_12180</name>
</gene>
<dbReference type="EMBL" id="LZTJ01000012">
    <property type="protein sequence ID" value="OBP76831.1"/>
    <property type="molecule type" value="Genomic_DNA"/>
</dbReference>
<organism evidence="1 2">
    <name type="scientific">Rhizobium loti</name>
    <name type="common">Mesorhizobium loti</name>
    <dbReference type="NCBI Taxonomy" id="381"/>
    <lineage>
        <taxon>Bacteria</taxon>
        <taxon>Pseudomonadati</taxon>
        <taxon>Pseudomonadota</taxon>
        <taxon>Alphaproteobacteria</taxon>
        <taxon>Hyphomicrobiales</taxon>
        <taxon>Phyllobacteriaceae</taxon>
        <taxon>Mesorhizobium</taxon>
    </lineage>
</organism>
<dbReference type="AlphaFoldDB" id="A0A1A5ID03"/>
<sequence>MTCSLVQDERVVVGPLMISYLPKVSHVHLLAADFASVEIILFMCRGAIMSSARDGRAKVG</sequence>
<protein>
    <submittedName>
        <fullName evidence="1">Uncharacterized protein</fullName>
    </submittedName>
</protein>
<proteinExistence type="predicted"/>